<dbReference type="Pfam" id="PF17678">
    <property type="entry name" value="Glyco_hydro_92N"/>
    <property type="match status" value="1"/>
</dbReference>
<dbReference type="FunFam" id="1.20.1610.10:FF:000002">
    <property type="entry name" value="Alpha-1,2-mannosidase family protein"/>
    <property type="match status" value="1"/>
</dbReference>
<dbReference type="GO" id="GO:0006516">
    <property type="term" value="P:glycoprotein catabolic process"/>
    <property type="evidence" value="ECO:0007669"/>
    <property type="project" value="TreeGrafter"/>
</dbReference>
<gene>
    <name evidence="4" type="ORF">NEMBOFW57_008880</name>
</gene>
<dbReference type="Gene3D" id="1.20.1050.60">
    <property type="entry name" value="alpha-1,2-mannosidase"/>
    <property type="match status" value="1"/>
</dbReference>
<proteinExistence type="predicted"/>
<name>A0AAD4ESL7_9PEZI</name>
<dbReference type="FunFam" id="3.30.2080.10:FF:000001">
    <property type="entry name" value="Alpha-1,2-mannosidase subfamily"/>
    <property type="match status" value="1"/>
</dbReference>
<dbReference type="InterPro" id="IPR050883">
    <property type="entry name" value="PNGase"/>
</dbReference>
<dbReference type="InterPro" id="IPR005887">
    <property type="entry name" value="GH92_a_mannosidase_put"/>
</dbReference>
<feature type="region of interest" description="Disordered" evidence="1">
    <location>
        <begin position="806"/>
        <end position="835"/>
    </location>
</feature>
<dbReference type="Gene3D" id="1.20.1610.10">
    <property type="entry name" value="alpha-1,2-mannosidases domains"/>
    <property type="match status" value="1"/>
</dbReference>
<organism evidence="4 5">
    <name type="scientific">Staphylotrichum longicolle</name>
    <dbReference type="NCBI Taxonomy" id="669026"/>
    <lineage>
        <taxon>Eukaryota</taxon>
        <taxon>Fungi</taxon>
        <taxon>Dikarya</taxon>
        <taxon>Ascomycota</taxon>
        <taxon>Pezizomycotina</taxon>
        <taxon>Sordariomycetes</taxon>
        <taxon>Sordariomycetidae</taxon>
        <taxon>Sordariales</taxon>
        <taxon>Chaetomiaceae</taxon>
        <taxon>Staphylotrichum</taxon>
    </lineage>
</organism>
<evidence type="ECO:0000313" key="4">
    <source>
        <dbReference type="EMBL" id="KAG7286569.1"/>
    </source>
</evidence>
<dbReference type="SUPFAM" id="SSF48208">
    <property type="entry name" value="Six-hairpin glycosidases"/>
    <property type="match status" value="1"/>
</dbReference>
<dbReference type="GO" id="GO:0000224">
    <property type="term" value="F:peptide-N4-(N-acetyl-beta-glucosaminyl)asparagine amidase activity"/>
    <property type="evidence" value="ECO:0007669"/>
    <property type="project" value="TreeGrafter"/>
</dbReference>
<dbReference type="Gene3D" id="3.30.2080.10">
    <property type="entry name" value="GH92 mannosidase domain"/>
    <property type="match status" value="1"/>
</dbReference>
<evidence type="ECO:0000259" key="2">
    <source>
        <dbReference type="Pfam" id="PF07971"/>
    </source>
</evidence>
<evidence type="ECO:0000313" key="5">
    <source>
        <dbReference type="Proteomes" id="UP001197093"/>
    </source>
</evidence>
<dbReference type="AlphaFoldDB" id="A0AAD4ESL7"/>
<dbReference type="GO" id="GO:0005634">
    <property type="term" value="C:nucleus"/>
    <property type="evidence" value="ECO:0007669"/>
    <property type="project" value="TreeGrafter"/>
</dbReference>
<dbReference type="Proteomes" id="UP001197093">
    <property type="component" value="Unassembled WGS sequence"/>
</dbReference>
<dbReference type="InterPro" id="IPR008928">
    <property type="entry name" value="6-hairpin_glycosidase_sf"/>
</dbReference>
<dbReference type="FunFam" id="1.20.1050.60:FF:000002">
    <property type="entry name" value="Glycosyl hydrolase family 92"/>
    <property type="match status" value="1"/>
</dbReference>
<dbReference type="InterPro" id="IPR012939">
    <property type="entry name" value="Glyco_hydro_92"/>
</dbReference>
<feature type="domain" description="Glycosyl hydrolase family 92" evidence="2">
    <location>
        <begin position="319"/>
        <end position="801"/>
    </location>
</feature>
<feature type="domain" description="Glycosyl hydrolase family 92 N-terminal" evidence="3">
    <location>
        <begin position="59"/>
        <end position="312"/>
    </location>
</feature>
<dbReference type="GO" id="GO:0005829">
    <property type="term" value="C:cytosol"/>
    <property type="evidence" value="ECO:0007669"/>
    <property type="project" value="TreeGrafter"/>
</dbReference>
<accession>A0AAD4ESL7</accession>
<dbReference type="PANTHER" id="PTHR12143">
    <property type="entry name" value="PEPTIDE N-GLYCANASE PNGASE -RELATED"/>
    <property type="match status" value="1"/>
</dbReference>
<protein>
    <recommendedName>
        <fullName evidence="6">Alpha-1,2-mannosidase</fullName>
    </recommendedName>
</protein>
<dbReference type="Gene3D" id="2.70.98.10">
    <property type="match status" value="1"/>
</dbReference>
<sequence>MAAPLHLRSIPRISRILAFTLFCVCLLFLLPKFDLGPKGGFHPFSFGPSKPQYDVLRFVDPLIGTANGGMAKAVADTNSPAENAAGFVSDYHPITGFSHMHDSGTGGHPSMGNFPLFVHPGCPDDDFTKCAFTVMDRPTERVANSTFASPGYFRINLTNAVQAEMTTTAHAALYRFTFPGAATIPVFATADPAGPALKQVPYSPLVLVDLVDLMNSRSTGGIQVFPDTGRVVGEGEYGPSFGSGRYRAFFCADFRGAEIRRTGTFKGTEATEDVKFLDGVGAGYYIPTGSAGAWIQFAPPPGDEILARVGVSFVSVDRACENAEGEIADFGFERVESEARRAWRDKLSAVEVDGTGVDAELLTTFWSGLYRTLLSPQNYTGENQLWNSTEPYFDSFYCIWDSFRAQHPLLTIIDPLAQTEMVRALIDIYRHEGKLPDCRMSFCKGYTQGGSNADVVIADAFIKNLTKGIDWDTAYEAVVSDAEVEPHLWGVEGRGNLVSWHKVGYIPWDDKDKNGTGPTSRTISRGVEYAYDDFCISLMAAGLGHSADAAKYRRRGGNWRNYWNPDQRDILTHSSGDVTQTAFRGFMQPRLLNGSFRYQNTRSCSPVHDMHSCYYDTSLDTYEGSPWLYSFYAPQDMATLIRLMGGRDAFVERLRFFHTSGISYMGNEQGFLPVFQFHYAGRPGLSSFFTHEYIPSLFNASVNGIPGNDDCAMGAFSAFAMMGFFPVAGQDVYLLAAPFFPEVRIRAREEGKWAVIRTHGFDAEGVRKYIQRARLNGKEYTRNWITHEFFVKGGVLEFWVGEEEGASWGRGEGDLPPSHPTEGHGGVGETEDDWE</sequence>
<dbReference type="GO" id="GO:0030246">
    <property type="term" value="F:carbohydrate binding"/>
    <property type="evidence" value="ECO:0007669"/>
    <property type="project" value="InterPro"/>
</dbReference>
<dbReference type="PANTHER" id="PTHR12143:SF42">
    <property type="entry name" value="PUTATIVE SUBFAMILY (AFU_ORTHOLOGUE AFUA_6G13760)-RELATED"/>
    <property type="match status" value="1"/>
</dbReference>
<evidence type="ECO:0000256" key="1">
    <source>
        <dbReference type="SAM" id="MobiDB-lite"/>
    </source>
</evidence>
<dbReference type="EMBL" id="JAHCVI010000004">
    <property type="protein sequence ID" value="KAG7286569.1"/>
    <property type="molecule type" value="Genomic_DNA"/>
</dbReference>
<dbReference type="Pfam" id="PF07971">
    <property type="entry name" value="Glyco_hydro_92"/>
    <property type="match status" value="1"/>
</dbReference>
<keyword evidence="5" id="KW-1185">Reference proteome</keyword>
<dbReference type="NCBIfam" id="TIGR01180">
    <property type="entry name" value="aman2_put"/>
    <property type="match status" value="1"/>
</dbReference>
<dbReference type="InterPro" id="IPR014718">
    <property type="entry name" value="GH-type_carb-bd"/>
</dbReference>
<reference evidence="4" key="1">
    <citation type="submission" date="2023-02" db="EMBL/GenBank/DDBJ databases">
        <authorList>
            <person name="Palmer J.M."/>
        </authorList>
    </citation>
    <scope>NUCLEOTIDE SEQUENCE</scope>
    <source>
        <strain evidence="4">FW57</strain>
    </source>
</reference>
<dbReference type="GO" id="GO:0005975">
    <property type="term" value="P:carbohydrate metabolic process"/>
    <property type="evidence" value="ECO:0007669"/>
    <property type="project" value="InterPro"/>
</dbReference>
<dbReference type="InterPro" id="IPR041371">
    <property type="entry name" value="GH92_N"/>
</dbReference>
<evidence type="ECO:0000259" key="3">
    <source>
        <dbReference type="Pfam" id="PF17678"/>
    </source>
</evidence>
<evidence type="ECO:0008006" key="6">
    <source>
        <dbReference type="Google" id="ProtNLM"/>
    </source>
</evidence>
<comment type="caution">
    <text evidence="4">The sequence shown here is derived from an EMBL/GenBank/DDBJ whole genome shotgun (WGS) entry which is preliminary data.</text>
</comment>